<dbReference type="AlphaFoldDB" id="A0AAE1K652"/>
<dbReference type="PROSITE" id="PS00210">
    <property type="entry name" value="HEMOCYANIN_2"/>
    <property type="match status" value="1"/>
</dbReference>
<dbReference type="PANTHER" id="PTHR11511">
    <property type="entry name" value="LARVAL STORAGE PROTEIN/PHENOLOXIDASE"/>
    <property type="match status" value="1"/>
</dbReference>
<dbReference type="InterPro" id="IPR013788">
    <property type="entry name" value="Hemocyanin/hexamerin"/>
</dbReference>
<reference evidence="4" key="1">
    <citation type="submission" date="2023-10" db="EMBL/GenBank/DDBJ databases">
        <title>Genome assemblies of two species of porcelain crab, Petrolisthes cinctipes and Petrolisthes manimaculis (Anomura: Porcellanidae).</title>
        <authorList>
            <person name="Angst P."/>
        </authorList>
    </citation>
    <scope>NUCLEOTIDE SEQUENCE</scope>
    <source>
        <strain evidence="4">PB745_01</strain>
        <tissue evidence="4">Gill</tissue>
    </source>
</reference>
<evidence type="ECO:0000256" key="1">
    <source>
        <dbReference type="ARBA" id="ARBA00009470"/>
    </source>
</evidence>
<sequence length="681" mass="77877">MKVFVLCALLATAAAWPNLGFQSDDAGGASNAQKQHDVNYMLWKVYEEMRDPAMKAIEDSFEPEGDSAHYDDDGTSIHKLMQELQQHRLLEQKHWFSLFNTRQRHEALMLYDVLEHSSDWATFTGNAAFFRKRMNEGEFVYALYAAVLHSSLTQHVVLPPLYEVTPHMFTNSEVITEAYRAKMTQTPAKIKSSFTGSQSNPEQRVAYFGEDIGMNTHHVMWHLEFPFWWDDSHESHHLDRKGENFFWVHHQLTVRFDAERLSNYLAPVEELHWEDPIHEGFAPHTMYKYGGNFPSRPDEIIFEDVDGVARVRDMIITENRIRDAIAHGYVTAKDGSKINIRDSHGIDVLGDVIESSTYSPNTQYYGALHNTAHVMLGRQGDPHGKYDLPPGVLEHFETATRDPTFFRLHKYMDNIFKEHKHSLPAYTKEELEFTGVAVDSIGVEGPLETYFEDFEYSLLNAVDDTVEIDDVEISTFVPRLNHKDFSVNIDVTNNNGETVDGTVRIFAYPRFDNNHVKFTLNEGFWNAIELDKFWVKLSPGANHIVRKSSESSLTVPDVPSFKSLIEQADAAVAGGSELHLEEFESSLGLPNRFLIPKGNSNGLEFVLIAFVSDGKADAAVENLHTNTVFNHYGHEGKYPDNRPHGYPLDRHIDDERLINELPNWSHSIVKVFNHGEHIHHH</sequence>
<dbReference type="InterPro" id="IPR036697">
    <property type="entry name" value="Hemocyanin_N_sf"/>
</dbReference>
<evidence type="ECO:0000259" key="3">
    <source>
        <dbReference type="PROSITE" id="PS00498"/>
    </source>
</evidence>
<organism evidence="4 5">
    <name type="scientific">Petrolisthes cinctipes</name>
    <name type="common">Flat porcelain crab</name>
    <dbReference type="NCBI Taxonomy" id="88211"/>
    <lineage>
        <taxon>Eukaryota</taxon>
        <taxon>Metazoa</taxon>
        <taxon>Ecdysozoa</taxon>
        <taxon>Arthropoda</taxon>
        <taxon>Crustacea</taxon>
        <taxon>Multicrustacea</taxon>
        <taxon>Malacostraca</taxon>
        <taxon>Eumalacostraca</taxon>
        <taxon>Eucarida</taxon>
        <taxon>Decapoda</taxon>
        <taxon>Pleocyemata</taxon>
        <taxon>Anomura</taxon>
        <taxon>Galatheoidea</taxon>
        <taxon>Porcellanidae</taxon>
        <taxon>Petrolisthes</taxon>
    </lineage>
</organism>
<feature type="signal peptide" evidence="2">
    <location>
        <begin position="1"/>
        <end position="15"/>
    </location>
</feature>
<dbReference type="PROSITE" id="PS00209">
    <property type="entry name" value="HEMOCYANIN_1"/>
    <property type="match status" value="1"/>
</dbReference>
<dbReference type="SUPFAM" id="SSF81296">
    <property type="entry name" value="E set domains"/>
    <property type="match status" value="1"/>
</dbReference>
<dbReference type="Gene3D" id="2.60.40.1520">
    <property type="entry name" value="Hemocyanin, C-terminal domain"/>
    <property type="match status" value="1"/>
</dbReference>
<comment type="caution">
    <text evidence="4">The sequence shown here is derived from an EMBL/GenBank/DDBJ whole genome shotgun (WGS) entry which is preliminary data.</text>
</comment>
<dbReference type="SUPFAM" id="SSF48056">
    <property type="entry name" value="Di-copper centre-containing domain"/>
    <property type="match status" value="1"/>
</dbReference>
<dbReference type="InterPro" id="IPR005204">
    <property type="entry name" value="Hemocyanin_N"/>
</dbReference>
<evidence type="ECO:0000313" key="4">
    <source>
        <dbReference type="EMBL" id="KAK3865237.1"/>
    </source>
</evidence>
<dbReference type="Proteomes" id="UP001286313">
    <property type="component" value="Unassembled WGS sequence"/>
</dbReference>
<dbReference type="InterPro" id="IPR002227">
    <property type="entry name" value="Tyrosinase_Cu-bd"/>
</dbReference>
<feature type="domain" description="Tyrosinase copper-binding" evidence="3">
    <location>
        <begin position="402"/>
        <end position="413"/>
    </location>
</feature>
<evidence type="ECO:0000313" key="5">
    <source>
        <dbReference type="Proteomes" id="UP001286313"/>
    </source>
</evidence>
<dbReference type="InterPro" id="IPR037020">
    <property type="entry name" value="Hemocyanin_C_sf"/>
</dbReference>
<dbReference type="PROSITE" id="PS00498">
    <property type="entry name" value="TYROSINASE_2"/>
    <property type="match status" value="1"/>
</dbReference>
<keyword evidence="5" id="KW-1185">Reference proteome</keyword>
<dbReference type="PANTHER" id="PTHR11511:SF5">
    <property type="entry name" value="FAT-BODY PROTEIN 1-RELATED"/>
    <property type="match status" value="1"/>
</dbReference>
<dbReference type="Pfam" id="PF03722">
    <property type="entry name" value="Hemocyanin_N"/>
    <property type="match status" value="1"/>
</dbReference>
<dbReference type="Gene3D" id="1.10.1280.10">
    <property type="entry name" value="Di-copper center containing domain from catechol oxidase"/>
    <property type="match status" value="1"/>
</dbReference>
<gene>
    <name evidence="4" type="ORF">Pcinc_029146</name>
</gene>
<dbReference type="InterPro" id="IPR008922">
    <property type="entry name" value="Di-copper_centre_dom_sf"/>
</dbReference>
<protein>
    <recommendedName>
        <fullName evidence="3">Tyrosinase copper-binding domain-containing protein</fullName>
    </recommendedName>
</protein>
<keyword evidence="2" id="KW-0732">Signal</keyword>
<dbReference type="InterPro" id="IPR014756">
    <property type="entry name" value="Ig_E-set"/>
</dbReference>
<comment type="similarity">
    <text evidence="1">Belongs to the tyrosinase family. Hemocyanin subfamily.</text>
</comment>
<dbReference type="Pfam" id="PF03723">
    <property type="entry name" value="Hemocyanin_C"/>
    <property type="match status" value="1"/>
</dbReference>
<evidence type="ECO:0000256" key="2">
    <source>
        <dbReference type="SAM" id="SignalP"/>
    </source>
</evidence>
<dbReference type="InterPro" id="IPR005203">
    <property type="entry name" value="Hemocyanin_C"/>
</dbReference>
<dbReference type="Gene3D" id="1.20.1370.10">
    <property type="entry name" value="Hemocyanin, N-terminal domain"/>
    <property type="match status" value="1"/>
</dbReference>
<feature type="chain" id="PRO_5042278914" description="Tyrosinase copper-binding domain-containing protein" evidence="2">
    <location>
        <begin position="16"/>
        <end position="681"/>
    </location>
</feature>
<dbReference type="SUPFAM" id="SSF48050">
    <property type="entry name" value="Hemocyanin, N-terminal domain"/>
    <property type="match status" value="1"/>
</dbReference>
<dbReference type="Pfam" id="PF00372">
    <property type="entry name" value="Hemocyanin_M"/>
    <property type="match status" value="1"/>
</dbReference>
<name>A0AAE1K652_PETCI</name>
<dbReference type="PRINTS" id="PR00187">
    <property type="entry name" value="HAEMOCYANIN"/>
</dbReference>
<proteinExistence type="inferred from homology"/>
<dbReference type="EMBL" id="JAWQEG010003638">
    <property type="protein sequence ID" value="KAK3865237.1"/>
    <property type="molecule type" value="Genomic_DNA"/>
</dbReference>
<accession>A0AAE1K652</accession>
<dbReference type="GO" id="GO:0016491">
    <property type="term" value="F:oxidoreductase activity"/>
    <property type="evidence" value="ECO:0007669"/>
    <property type="project" value="InterPro"/>
</dbReference>
<dbReference type="InterPro" id="IPR000896">
    <property type="entry name" value="Hemocyanin/hexamerin_mid_dom"/>
</dbReference>